<dbReference type="SUPFAM" id="SSF52343">
    <property type="entry name" value="Ferredoxin reductase-like, C-terminal NADP-linked domain"/>
    <property type="match status" value="1"/>
</dbReference>
<evidence type="ECO:0000313" key="19">
    <source>
        <dbReference type="EMBL" id="KNE57822.1"/>
    </source>
</evidence>
<keyword evidence="13 16" id="KW-0472">Membrane</keyword>
<dbReference type="Pfam" id="PF00175">
    <property type="entry name" value="NAD_binding_1"/>
    <property type="match status" value="1"/>
</dbReference>
<comment type="catalytic activity">
    <reaction evidence="16">
        <text>2 oxidized [cytochrome P450] + NADPH = 2 reduced [cytochrome P450] + NADP(+) + H(+)</text>
        <dbReference type="Rhea" id="RHEA:24040"/>
        <dbReference type="Rhea" id="RHEA-COMP:14627"/>
        <dbReference type="Rhea" id="RHEA-COMP:14628"/>
        <dbReference type="ChEBI" id="CHEBI:15378"/>
        <dbReference type="ChEBI" id="CHEBI:55376"/>
        <dbReference type="ChEBI" id="CHEBI:57783"/>
        <dbReference type="ChEBI" id="CHEBI:58349"/>
        <dbReference type="ChEBI" id="CHEBI:60344"/>
        <dbReference type="EC" id="1.6.2.4"/>
    </reaction>
</comment>
<keyword evidence="12" id="KW-0756">Sterol biosynthesis</keyword>
<reference evidence="19 20" key="1">
    <citation type="submission" date="2009-11" db="EMBL/GenBank/DDBJ databases">
        <title>Annotation of Allomyces macrogynus ATCC 38327.</title>
        <authorList>
            <consortium name="The Broad Institute Genome Sequencing Platform"/>
            <person name="Russ C."/>
            <person name="Cuomo C."/>
            <person name="Burger G."/>
            <person name="Gray M.W."/>
            <person name="Holland P.W.H."/>
            <person name="King N."/>
            <person name="Lang F.B.F."/>
            <person name="Roger A.J."/>
            <person name="Ruiz-Trillo I."/>
            <person name="Young S.K."/>
            <person name="Zeng Q."/>
            <person name="Gargeya S."/>
            <person name="Fitzgerald M."/>
            <person name="Haas B."/>
            <person name="Abouelleil A."/>
            <person name="Alvarado L."/>
            <person name="Arachchi H.M."/>
            <person name="Berlin A."/>
            <person name="Chapman S.B."/>
            <person name="Gearin G."/>
            <person name="Goldberg J."/>
            <person name="Griggs A."/>
            <person name="Gujja S."/>
            <person name="Hansen M."/>
            <person name="Heiman D."/>
            <person name="Howarth C."/>
            <person name="Larimer J."/>
            <person name="Lui A."/>
            <person name="MacDonald P.J.P."/>
            <person name="McCowen C."/>
            <person name="Montmayeur A."/>
            <person name="Murphy C."/>
            <person name="Neiman D."/>
            <person name="Pearson M."/>
            <person name="Priest M."/>
            <person name="Roberts A."/>
            <person name="Saif S."/>
            <person name="Shea T."/>
            <person name="Sisk P."/>
            <person name="Stolte C."/>
            <person name="Sykes S."/>
            <person name="Wortman J."/>
            <person name="Nusbaum C."/>
            <person name="Birren B."/>
        </authorList>
    </citation>
    <scope>NUCLEOTIDE SEQUENCE [LARGE SCALE GENOMIC DNA]</scope>
    <source>
        <strain evidence="19 20">ATCC 38327</strain>
    </source>
</reference>
<keyword evidence="10" id="KW-1133">Transmembrane helix</keyword>
<feature type="domain" description="Flavodoxin-like" evidence="17">
    <location>
        <begin position="70"/>
        <end position="222"/>
    </location>
</feature>
<dbReference type="Proteomes" id="UP000054350">
    <property type="component" value="Unassembled WGS sequence"/>
</dbReference>
<evidence type="ECO:0000256" key="15">
    <source>
        <dbReference type="ARBA" id="ARBA00023221"/>
    </source>
</evidence>
<comment type="function">
    <text evidence="16">This enzyme is required for electron transfer from NADP to cytochrome P450.</text>
</comment>
<sequence>MPSHYSPFMDAPDLLILGALALGGFLWLSRGRGDDSGQTSAVDPREAARVAKTPNARSLVAKLEQDGKDMLVLYGSQTGTAEDYAGRLVKDAVKYGLHALALDPEDIDVEELAKVPATKLVVFVLATYGEGEPTDNAVALNEYLSQQYEEFRNADPDDKPLRNLHYAVFGLGNKTYELFNAMARNIDKWCTALGATRIGPCGEGDDDANMEEDFGRWRETVWPEFAQFYGINLAAEAAKAAAAGLSRSFTLVDHEEMPSIVYRGELGDRSHTTYDAKKPFMARIVATRELFSGKEVPVRNCVHVELDLTGSKLIYQPGDHLAIWPQNQQHDVDMLSLALELTHRLDNVFSLTSTDPAATKRHPFPCPTTYRAAFTHYLDIAVPPKPHILQAWLPHIADPATRAIYARLTGDKAAYAAEITDHHTTVAELLLKHPIVPPLPLDVVFESFTRIQPRYYSISSSPRYLGNPNRVHITATVLRYESTAKNKSVHGLCTRHLLDLHEQLQRDPAAAISVPVAIRHASFKLPRQNATPVIMIGPGTGVAPFRGFVQERCAIVAKAKSSTSAIPPAPLGDALLFFGCRHEQHDFLYASEWPEYLAQGGLTELITAFSRDTDKKVYVQHRLAEHGDRVWDLVRKGAHVYVCGDARNMARDVHWWFVEAAMTRGGLSEEKAERFVKDMRTKGRYLEDVWA</sequence>
<dbReference type="GO" id="GO:0050660">
    <property type="term" value="F:flavin adenine dinucleotide binding"/>
    <property type="evidence" value="ECO:0007669"/>
    <property type="project" value="TreeGrafter"/>
</dbReference>
<accession>A0A0L0S5P0</accession>
<keyword evidence="7" id="KW-0274">FAD</keyword>
<keyword evidence="8 16" id="KW-0521">NADP</keyword>
<dbReference type="SUPFAM" id="SSF52218">
    <property type="entry name" value="Flavoproteins"/>
    <property type="match status" value="1"/>
</dbReference>
<evidence type="ECO:0000256" key="5">
    <source>
        <dbReference type="ARBA" id="ARBA00022692"/>
    </source>
</evidence>
<dbReference type="OMA" id="QKRYQRD"/>
<keyword evidence="20" id="KW-1185">Reference proteome</keyword>
<name>A0A0L0S5P0_ALLM3</name>
<keyword evidence="4" id="KW-0288">FMN</keyword>
<dbReference type="OrthoDB" id="1856718at2759"/>
<dbReference type="eggNOG" id="KOG1158">
    <property type="taxonomic scope" value="Eukaryota"/>
</dbReference>
<comment type="similarity">
    <text evidence="16">In the C-terminal section; belongs to the flavoprotein pyridine nucleotide cytochrome reductase family.</text>
</comment>
<dbReference type="InterPro" id="IPR023173">
    <property type="entry name" value="NADPH_Cyt_P450_Rdtase_alpha"/>
</dbReference>
<keyword evidence="6 16" id="KW-0256">Endoplasmic reticulum</keyword>
<dbReference type="EC" id="1.6.2.4" evidence="16"/>
<dbReference type="GO" id="GO:0003958">
    <property type="term" value="F:NADPH-hemoprotein reductase activity"/>
    <property type="evidence" value="ECO:0007669"/>
    <property type="project" value="UniProtKB-EC"/>
</dbReference>
<keyword evidence="14" id="KW-1207">Sterol metabolism</keyword>
<feature type="domain" description="FAD-binding FR-type" evidence="18">
    <location>
        <begin position="277"/>
        <end position="526"/>
    </location>
</feature>
<evidence type="ECO:0000256" key="1">
    <source>
        <dbReference type="ARBA" id="ARBA00001917"/>
    </source>
</evidence>
<dbReference type="GO" id="GO:0005789">
    <property type="term" value="C:endoplasmic reticulum membrane"/>
    <property type="evidence" value="ECO:0007669"/>
    <property type="project" value="UniProtKB-SubCell"/>
</dbReference>
<keyword evidence="9" id="KW-0752">Steroid biosynthesis</keyword>
<dbReference type="PIRSF" id="PIRSF000208">
    <property type="entry name" value="P450R"/>
    <property type="match status" value="1"/>
</dbReference>
<evidence type="ECO:0000256" key="7">
    <source>
        <dbReference type="ARBA" id="ARBA00022827"/>
    </source>
</evidence>
<evidence type="ECO:0000256" key="14">
    <source>
        <dbReference type="ARBA" id="ARBA00023166"/>
    </source>
</evidence>
<dbReference type="Gene3D" id="2.40.30.10">
    <property type="entry name" value="Translation factors"/>
    <property type="match status" value="1"/>
</dbReference>
<evidence type="ECO:0000259" key="17">
    <source>
        <dbReference type="PROSITE" id="PS50902"/>
    </source>
</evidence>
<comment type="subcellular location">
    <subcellularLocation>
        <location evidence="16">Endoplasmic reticulum membrane</location>
    </subcellularLocation>
</comment>
<dbReference type="InterPro" id="IPR003097">
    <property type="entry name" value="CysJ-like_FAD-binding"/>
</dbReference>
<reference evidence="20" key="2">
    <citation type="submission" date="2009-11" db="EMBL/GenBank/DDBJ databases">
        <title>The Genome Sequence of Allomyces macrogynus strain ATCC 38327.</title>
        <authorList>
            <consortium name="The Broad Institute Genome Sequencing Platform"/>
            <person name="Russ C."/>
            <person name="Cuomo C."/>
            <person name="Shea T."/>
            <person name="Young S.K."/>
            <person name="Zeng Q."/>
            <person name="Koehrsen M."/>
            <person name="Haas B."/>
            <person name="Borodovsky M."/>
            <person name="Guigo R."/>
            <person name="Alvarado L."/>
            <person name="Berlin A."/>
            <person name="Borenstein D."/>
            <person name="Chen Z."/>
            <person name="Engels R."/>
            <person name="Freedman E."/>
            <person name="Gellesch M."/>
            <person name="Goldberg J."/>
            <person name="Griggs A."/>
            <person name="Gujja S."/>
            <person name="Heiman D."/>
            <person name="Hepburn T."/>
            <person name="Howarth C."/>
            <person name="Jen D."/>
            <person name="Larson L."/>
            <person name="Lewis B."/>
            <person name="Mehta T."/>
            <person name="Park D."/>
            <person name="Pearson M."/>
            <person name="Roberts A."/>
            <person name="Saif S."/>
            <person name="Shenoy N."/>
            <person name="Sisk P."/>
            <person name="Stolte C."/>
            <person name="Sykes S."/>
            <person name="Walk T."/>
            <person name="White J."/>
            <person name="Yandava C."/>
            <person name="Burger G."/>
            <person name="Gray M.W."/>
            <person name="Holland P.W.H."/>
            <person name="King N."/>
            <person name="Lang F.B.F."/>
            <person name="Roger A.J."/>
            <person name="Ruiz-Trillo I."/>
            <person name="Lander E."/>
            <person name="Nusbaum C."/>
        </authorList>
    </citation>
    <scope>NUCLEOTIDE SEQUENCE [LARGE SCALE GENOMIC DNA]</scope>
    <source>
        <strain evidence="20">ATCC 38327</strain>
    </source>
</reference>
<dbReference type="GO" id="GO:0005829">
    <property type="term" value="C:cytosol"/>
    <property type="evidence" value="ECO:0007669"/>
    <property type="project" value="TreeGrafter"/>
</dbReference>
<dbReference type="PROSITE" id="PS51384">
    <property type="entry name" value="FAD_FR"/>
    <property type="match status" value="1"/>
</dbReference>
<evidence type="ECO:0000256" key="8">
    <source>
        <dbReference type="ARBA" id="ARBA00022857"/>
    </source>
</evidence>
<keyword evidence="9" id="KW-0443">Lipid metabolism</keyword>
<keyword evidence="9" id="KW-0444">Lipid biosynthesis</keyword>
<dbReference type="InterPro" id="IPR001433">
    <property type="entry name" value="OxRdtase_FAD/NAD-bd"/>
</dbReference>
<dbReference type="VEuPathDB" id="FungiDB:AMAG_04669"/>
<dbReference type="PRINTS" id="PR00371">
    <property type="entry name" value="FPNCR"/>
</dbReference>
<protein>
    <recommendedName>
        <fullName evidence="16">NADPH--cytochrome P450 reductase</fullName>
        <ecNumber evidence="16">1.6.2.4</ecNumber>
    </recommendedName>
</protein>
<evidence type="ECO:0000259" key="18">
    <source>
        <dbReference type="PROSITE" id="PS51384"/>
    </source>
</evidence>
<evidence type="ECO:0000313" key="20">
    <source>
        <dbReference type="Proteomes" id="UP000054350"/>
    </source>
</evidence>
<dbReference type="PANTHER" id="PTHR19384">
    <property type="entry name" value="NITRIC OXIDE SYNTHASE-RELATED"/>
    <property type="match status" value="1"/>
</dbReference>
<dbReference type="FunFam" id="3.40.50.80:FF:000001">
    <property type="entry name" value="NADPH--cytochrome P450 reductase 1"/>
    <property type="match status" value="1"/>
</dbReference>
<evidence type="ECO:0000256" key="3">
    <source>
        <dbReference type="ARBA" id="ARBA00022630"/>
    </source>
</evidence>
<evidence type="ECO:0000256" key="6">
    <source>
        <dbReference type="ARBA" id="ARBA00022824"/>
    </source>
</evidence>
<dbReference type="PRINTS" id="PR00369">
    <property type="entry name" value="FLAVODOXIN"/>
</dbReference>
<comment type="cofactor">
    <cofactor evidence="2">
        <name>FAD</name>
        <dbReference type="ChEBI" id="CHEBI:57692"/>
    </cofactor>
</comment>
<dbReference type="Gene3D" id="3.40.50.360">
    <property type="match status" value="1"/>
</dbReference>
<evidence type="ECO:0000256" key="13">
    <source>
        <dbReference type="ARBA" id="ARBA00023136"/>
    </source>
</evidence>
<dbReference type="InterPro" id="IPR017927">
    <property type="entry name" value="FAD-bd_FR_type"/>
</dbReference>
<evidence type="ECO:0000256" key="16">
    <source>
        <dbReference type="PIRNR" id="PIRNR000208"/>
    </source>
</evidence>
<gene>
    <name evidence="19" type="ORF">AMAG_04669</name>
</gene>
<organism evidence="19 20">
    <name type="scientific">Allomyces macrogynus (strain ATCC 38327)</name>
    <name type="common">Allomyces javanicus var. macrogynus</name>
    <dbReference type="NCBI Taxonomy" id="578462"/>
    <lineage>
        <taxon>Eukaryota</taxon>
        <taxon>Fungi</taxon>
        <taxon>Fungi incertae sedis</taxon>
        <taxon>Blastocladiomycota</taxon>
        <taxon>Blastocladiomycetes</taxon>
        <taxon>Blastocladiales</taxon>
        <taxon>Blastocladiaceae</taxon>
        <taxon>Allomyces</taxon>
    </lineage>
</organism>
<proteinExistence type="inferred from homology"/>
<keyword evidence="5" id="KW-0812">Transmembrane</keyword>
<dbReference type="Gene3D" id="3.40.50.80">
    <property type="entry name" value="Nucleotide-binding domain of ferredoxin-NADP reductase (FNR) module"/>
    <property type="match status" value="1"/>
</dbReference>
<dbReference type="InterPro" id="IPR029039">
    <property type="entry name" value="Flavoprotein-like_sf"/>
</dbReference>
<dbReference type="InterPro" id="IPR017938">
    <property type="entry name" value="Riboflavin_synthase-like_b-brl"/>
</dbReference>
<dbReference type="InterPro" id="IPR008254">
    <property type="entry name" value="Flavodoxin/NO_synth"/>
</dbReference>
<dbReference type="InterPro" id="IPR023208">
    <property type="entry name" value="P450R"/>
</dbReference>
<keyword evidence="3" id="KW-0285">Flavoprotein</keyword>
<dbReference type="STRING" id="578462.A0A0L0S5P0"/>
<dbReference type="InterPro" id="IPR001094">
    <property type="entry name" value="Flavdoxin-like"/>
</dbReference>
<dbReference type="PROSITE" id="PS50902">
    <property type="entry name" value="FLAVODOXIN_LIKE"/>
    <property type="match status" value="1"/>
</dbReference>
<dbReference type="EMBL" id="GG745332">
    <property type="protein sequence ID" value="KNE57822.1"/>
    <property type="molecule type" value="Genomic_DNA"/>
</dbReference>
<dbReference type="GO" id="GO:0010181">
    <property type="term" value="F:FMN binding"/>
    <property type="evidence" value="ECO:0007669"/>
    <property type="project" value="InterPro"/>
</dbReference>
<evidence type="ECO:0000256" key="2">
    <source>
        <dbReference type="ARBA" id="ARBA00001974"/>
    </source>
</evidence>
<evidence type="ECO:0000256" key="11">
    <source>
        <dbReference type="ARBA" id="ARBA00023002"/>
    </source>
</evidence>
<evidence type="ECO:0000256" key="12">
    <source>
        <dbReference type="ARBA" id="ARBA00023011"/>
    </source>
</evidence>
<keyword evidence="11 16" id="KW-0560">Oxidoreductase</keyword>
<dbReference type="InterPro" id="IPR001709">
    <property type="entry name" value="Flavoprot_Pyr_Nucl_cyt_Rdtase"/>
</dbReference>
<comment type="cofactor">
    <cofactor evidence="1">
        <name>FMN</name>
        <dbReference type="ChEBI" id="CHEBI:58210"/>
    </cofactor>
</comment>
<dbReference type="AlphaFoldDB" id="A0A0L0S5P0"/>
<evidence type="ECO:0000256" key="10">
    <source>
        <dbReference type="ARBA" id="ARBA00022989"/>
    </source>
</evidence>
<keyword evidence="15" id="KW-0753">Steroid metabolism</keyword>
<evidence type="ECO:0000256" key="9">
    <source>
        <dbReference type="ARBA" id="ARBA00022955"/>
    </source>
</evidence>
<dbReference type="Gene3D" id="1.20.990.10">
    <property type="entry name" value="NADPH-cytochrome p450 Reductase, Chain A, domain 3"/>
    <property type="match status" value="1"/>
</dbReference>
<dbReference type="Pfam" id="PF00258">
    <property type="entry name" value="Flavodoxin_1"/>
    <property type="match status" value="1"/>
</dbReference>
<dbReference type="InterPro" id="IPR039261">
    <property type="entry name" value="FNR_nucleotide-bd"/>
</dbReference>
<dbReference type="SUPFAM" id="SSF63380">
    <property type="entry name" value="Riboflavin synthase domain-like"/>
    <property type="match status" value="1"/>
</dbReference>
<dbReference type="Pfam" id="PF00667">
    <property type="entry name" value="FAD_binding_1"/>
    <property type="match status" value="1"/>
</dbReference>
<dbReference type="GO" id="GO:0016126">
    <property type="term" value="P:sterol biosynthetic process"/>
    <property type="evidence" value="ECO:0007669"/>
    <property type="project" value="UniProtKB-KW"/>
</dbReference>
<dbReference type="PANTHER" id="PTHR19384:SF17">
    <property type="entry name" value="NADPH--CYTOCHROME P450 REDUCTASE"/>
    <property type="match status" value="1"/>
</dbReference>
<evidence type="ECO:0000256" key="4">
    <source>
        <dbReference type="ARBA" id="ARBA00022643"/>
    </source>
</evidence>